<keyword evidence="1" id="KW-1133">Transmembrane helix</keyword>
<evidence type="ECO:0000313" key="2">
    <source>
        <dbReference type="EMBL" id="MBU9724432.1"/>
    </source>
</evidence>
<comment type="caution">
    <text evidence="2">The sequence shown here is derived from an EMBL/GenBank/DDBJ whole genome shotgun (WGS) entry which is preliminary data.</text>
</comment>
<reference evidence="2 3" key="1">
    <citation type="submission" date="2021-06" db="EMBL/GenBank/DDBJ databases">
        <title>Description of novel taxa of the family Lachnospiraceae.</title>
        <authorList>
            <person name="Chaplin A.V."/>
            <person name="Sokolova S.R."/>
            <person name="Pikina A.P."/>
            <person name="Korzhanova M."/>
            <person name="Belova V."/>
            <person name="Korostin D."/>
            <person name="Efimov B.A."/>
        </authorList>
    </citation>
    <scope>NUCLEOTIDE SEQUENCE [LARGE SCALE GENOMIC DNA]</scope>
    <source>
        <strain evidence="2 3">ASD4241</strain>
    </source>
</reference>
<keyword evidence="1" id="KW-0812">Transmembrane</keyword>
<gene>
    <name evidence="2" type="ORF">KTH90_00240</name>
</gene>
<evidence type="ECO:0008006" key="4">
    <source>
        <dbReference type="Google" id="ProtNLM"/>
    </source>
</evidence>
<proteinExistence type="predicted"/>
<dbReference type="EMBL" id="JAHQCX010000001">
    <property type="protein sequence ID" value="MBU9724432.1"/>
    <property type="molecule type" value="Genomic_DNA"/>
</dbReference>
<accession>A0ABS6K1U7</accession>
<evidence type="ECO:0000313" key="3">
    <source>
        <dbReference type="Proteomes" id="UP001314681"/>
    </source>
</evidence>
<protein>
    <recommendedName>
        <fullName evidence="4">LITAF domain-containing protein</fullName>
    </recommendedName>
</protein>
<name>A0ABS6K1U7_9FIRM</name>
<feature type="transmembrane region" description="Helical" evidence="1">
    <location>
        <begin position="43"/>
        <end position="67"/>
    </location>
</feature>
<evidence type="ECO:0000256" key="1">
    <source>
        <dbReference type="SAM" id="Phobius"/>
    </source>
</evidence>
<dbReference type="RefSeq" id="WP_238726021.1">
    <property type="nucleotide sequence ID" value="NZ_JAHQCX010000001.1"/>
</dbReference>
<organism evidence="2 3">
    <name type="scientific">Diplocloster modestus</name>
    <dbReference type="NCBI Taxonomy" id="2850322"/>
    <lineage>
        <taxon>Bacteria</taxon>
        <taxon>Bacillati</taxon>
        <taxon>Bacillota</taxon>
        <taxon>Clostridia</taxon>
        <taxon>Lachnospirales</taxon>
        <taxon>Lachnospiraceae</taxon>
        <taxon>Diplocloster</taxon>
    </lineage>
</organism>
<dbReference type="Proteomes" id="UP001314681">
    <property type="component" value="Unassembled WGS sequence"/>
</dbReference>
<keyword evidence="3" id="KW-1185">Reference proteome</keyword>
<keyword evidence="1" id="KW-0472">Membrane</keyword>
<sequence length="101" mass="11324">MKCPKCGSQNVIVQREQTASIGGSIHSFGKSGHSFLYWLLIGWWWWAIKVAMKFLLAVCTMGISLLFHRNKNKAGGRTISANKTFNKTVAVCQSCGHHWKV</sequence>